<sequence length="106" mass="12499">MSQHLEEMARKIQNNVMEIMEVLQQKDELSEQVDKLEGVFKSHAPEGRNYTNHQYITLLLKNSRYLKGLKQLQKDLYDHDKYRGRISKGTIHELDLQIDDILEGES</sequence>
<organism evidence="1 2">
    <name type="scientific">Oceanobacillus profundus</name>
    <dbReference type="NCBI Taxonomy" id="372463"/>
    <lineage>
        <taxon>Bacteria</taxon>
        <taxon>Bacillati</taxon>
        <taxon>Bacillota</taxon>
        <taxon>Bacilli</taxon>
        <taxon>Bacillales</taxon>
        <taxon>Bacillaceae</taxon>
        <taxon>Oceanobacillus</taxon>
    </lineage>
</organism>
<dbReference type="AlphaFoldDB" id="A0A417YGI0"/>
<name>A0A417YGI0_9BACI</name>
<dbReference type="Proteomes" id="UP000285456">
    <property type="component" value="Unassembled WGS sequence"/>
</dbReference>
<evidence type="ECO:0000313" key="2">
    <source>
        <dbReference type="Proteomes" id="UP000285456"/>
    </source>
</evidence>
<accession>A0A417YGI0</accession>
<proteinExistence type="predicted"/>
<comment type="caution">
    <text evidence="1">The sequence shown here is derived from an EMBL/GenBank/DDBJ whole genome shotgun (WGS) entry which is preliminary data.</text>
</comment>
<gene>
    <name evidence="1" type="ORF">D1B32_11860</name>
</gene>
<evidence type="ECO:0000313" key="1">
    <source>
        <dbReference type="EMBL" id="RHW31927.1"/>
    </source>
</evidence>
<protein>
    <submittedName>
        <fullName evidence="1">Uncharacterized protein</fullName>
    </submittedName>
</protein>
<reference evidence="1 2" key="1">
    <citation type="journal article" date="2007" name="Int. J. Syst. Evol. Microbiol.">
        <title>Oceanobacillus profundus sp. nov., isolated from a deep-sea sediment core.</title>
        <authorList>
            <person name="Kim Y.G."/>
            <person name="Choi D.H."/>
            <person name="Hyun S."/>
            <person name="Cho B.C."/>
        </authorList>
    </citation>
    <scope>NUCLEOTIDE SEQUENCE [LARGE SCALE GENOMIC DNA]</scope>
    <source>
        <strain evidence="1 2">DSM 18246</strain>
    </source>
</reference>
<keyword evidence="2" id="KW-1185">Reference proteome</keyword>
<dbReference type="RefSeq" id="WP_118889485.1">
    <property type="nucleotide sequence ID" value="NZ_PHUT01000007.1"/>
</dbReference>
<dbReference type="EMBL" id="QWEH01000007">
    <property type="protein sequence ID" value="RHW31927.1"/>
    <property type="molecule type" value="Genomic_DNA"/>
</dbReference>